<dbReference type="SMART" id="SM00448">
    <property type="entry name" value="REC"/>
    <property type="match status" value="1"/>
</dbReference>
<feature type="compositionally biased region" description="Basic and acidic residues" evidence="5">
    <location>
        <begin position="509"/>
        <end position="518"/>
    </location>
</feature>
<dbReference type="GO" id="GO:0003700">
    <property type="term" value="F:DNA-binding transcription factor activity"/>
    <property type="evidence" value="ECO:0007669"/>
    <property type="project" value="InterPro"/>
</dbReference>
<dbReference type="InterPro" id="IPR011006">
    <property type="entry name" value="CheY-like_superfamily"/>
</dbReference>
<comment type="caution">
    <text evidence="8">The sequence shown here is derived from an EMBL/GenBank/DDBJ whole genome shotgun (WGS) entry which is preliminary data.</text>
</comment>
<dbReference type="InterPro" id="IPR001789">
    <property type="entry name" value="Sig_transdc_resp-reg_receiver"/>
</dbReference>
<keyword evidence="9" id="KW-1185">Reference proteome</keyword>
<reference evidence="8 9" key="1">
    <citation type="submission" date="2018-09" db="EMBL/GenBank/DDBJ databases">
        <title>Paenibacillus aracenensis nov. sp. isolated from a cave in southern Spain.</title>
        <authorList>
            <person name="Jurado V."/>
            <person name="Gutierrez-Patricio S."/>
            <person name="Gonzalez-Pimentel J.L."/>
            <person name="Miller A.Z."/>
            <person name="Laiz L."/>
            <person name="Saiz-Jimenez C."/>
        </authorList>
    </citation>
    <scope>NUCLEOTIDE SEQUENCE [LARGE SCALE GENOMIC DNA]</scope>
    <source>
        <strain evidence="8 9">DSM 22867</strain>
    </source>
</reference>
<dbReference type="PANTHER" id="PTHR43280:SF28">
    <property type="entry name" value="HTH-TYPE TRANSCRIPTIONAL ACTIVATOR RHAS"/>
    <property type="match status" value="1"/>
</dbReference>
<evidence type="ECO:0000313" key="8">
    <source>
        <dbReference type="EMBL" id="RIX48588.1"/>
    </source>
</evidence>
<keyword evidence="2 8" id="KW-0238">DNA-binding</keyword>
<dbReference type="InterPro" id="IPR018062">
    <property type="entry name" value="HTH_AraC-typ_CS"/>
</dbReference>
<evidence type="ECO:0000259" key="6">
    <source>
        <dbReference type="PROSITE" id="PS01124"/>
    </source>
</evidence>
<dbReference type="Pfam" id="PF12833">
    <property type="entry name" value="HTH_18"/>
    <property type="match status" value="1"/>
</dbReference>
<dbReference type="RefSeq" id="WP_119602682.1">
    <property type="nucleotide sequence ID" value="NZ_QXQA01000021.1"/>
</dbReference>
<evidence type="ECO:0000259" key="7">
    <source>
        <dbReference type="PROSITE" id="PS50110"/>
    </source>
</evidence>
<feature type="domain" description="Response regulatory" evidence="7">
    <location>
        <begin position="3"/>
        <end position="120"/>
    </location>
</feature>
<feature type="compositionally biased region" description="Gly residues" evidence="5">
    <location>
        <begin position="519"/>
        <end position="528"/>
    </location>
</feature>
<keyword evidence="3" id="KW-0804">Transcription</keyword>
<evidence type="ECO:0000256" key="3">
    <source>
        <dbReference type="ARBA" id="ARBA00023163"/>
    </source>
</evidence>
<dbReference type="PRINTS" id="PR00032">
    <property type="entry name" value="HTHARAC"/>
</dbReference>
<dbReference type="Pfam" id="PF00072">
    <property type="entry name" value="Response_reg"/>
    <property type="match status" value="1"/>
</dbReference>
<dbReference type="PANTHER" id="PTHR43280">
    <property type="entry name" value="ARAC-FAMILY TRANSCRIPTIONAL REGULATOR"/>
    <property type="match status" value="1"/>
</dbReference>
<dbReference type="SUPFAM" id="SSF52172">
    <property type="entry name" value="CheY-like"/>
    <property type="match status" value="1"/>
</dbReference>
<keyword evidence="1" id="KW-0805">Transcription regulation</keyword>
<dbReference type="PROSITE" id="PS00041">
    <property type="entry name" value="HTH_ARAC_FAMILY_1"/>
    <property type="match status" value="1"/>
</dbReference>
<evidence type="ECO:0000256" key="2">
    <source>
        <dbReference type="ARBA" id="ARBA00023125"/>
    </source>
</evidence>
<feature type="domain" description="HTH araC/xylS-type" evidence="6">
    <location>
        <begin position="414"/>
        <end position="512"/>
    </location>
</feature>
<dbReference type="Gene3D" id="3.40.50.2300">
    <property type="match status" value="1"/>
</dbReference>
<dbReference type="Gene3D" id="1.10.10.60">
    <property type="entry name" value="Homeodomain-like"/>
    <property type="match status" value="2"/>
</dbReference>
<sequence length="528" mass="59896">MWRAMIVDDEPIIRFGIKASVDWTREEIEIVADCANGAEAMKLLEETPVDILITDIKMPVMGGLTLSKQALERYPDLKIVLVSSYNDFEYVREGLKLGVADYILKHTLEPEELLQVIRRCKAMLETTRKERSLPDSEEDRAAVRKRHEGELKLHLLQRSDRLPDGGFPEWLNGEYVGLVLILNRVYWIEEQEGYLHKSVLLEQLTESLHEHEREGLAVQTGENELFFLLPKPPQAAAWEEDACSARLQRLAGKLKSEIGASVTIGYTLGRGADRIRAVYAESQSASNRGFFEGIGIYRYHPDLDVRRNGIRLPELAHEIAEASGEKAASLLADWRRDWSGGGCPPLQLKEEASRVLSNLFKQQVDPYTLVESFDRLFKSETLEELCKTLLACIADLRKARSDSFDAMGSTHPIDKALDYIRSHYVETLTLQQVADYVHVSKNYFSILFKKVTGENFIDYVIKLRVQRAKELLAGADLKVYEVAEQSGFNDVKYFSKLFKKITGLSPVDYREQRHHEGKGSGTKEGGDA</sequence>
<gene>
    <name evidence="8" type="ORF">D3P08_24070</name>
</gene>
<dbReference type="InterPro" id="IPR018060">
    <property type="entry name" value="HTH_AraC"/>
</dbReference>
<dbReference type="GO" id="GO:0043565">
    <property type="term" value="F:sequence-specific DNA binding"/>
    <property type="evidence" value="ECO:0007669"/>
    <property type="project" value="InterPro"/>
</dbReference>
<dbReference type="OrthoDB" id="342399at2"/>
<keyword evidence="4" id="KW-0597">Phosphoprotein</keyword>
<dbReference type="PROSITE" id="PS01124">
    <property type="entry name" value="HTH_ARAC_FAMILY_2"/>
    <property type="match status" value="1"/>
</dbReference>
<dbReference type="GO" id="GO:0000160">
    <property type="term" value="P:phosphorelay signal transduction system"/>
    <property type="evidence" value="ECO:0007669"/>
    <property type="project" value="InterPro"/>
</dbReference>
<feature type="region of interest" description="Disordered" evidence="5">
    <location>
        <begin position="509"/>
        <end position="528"/>
    </location>
</feature>
<dbReference type="CDD" id="cd17536">
    <property type="entry name" value="REC_YesN-like"/>
    <property type="match status" value="1"/>
</dbReference>
<dbReference type="PROSITE" id="PS50110">
    <property type="entry name" value="RESPONSE_REGULATORY"/>
    <property type="match status" value="1"/>
</dbReference>
<dbReference type="Proteomes" id="UP000266482">
    <property type="component" value="Unassembled WGS sequence"/>
</dbReference>
<evidence type="ECO:0000256" key="5">
    <source>
        <dbReference type="SAM" id="MobiDB-lite"/>
    </source>
</evidence>
<feature type="modified residue" description="4-aspartylphosphate" evidence="4">
    <location>
        <position position="55"/>
    </location>
</feature>
<dbReference type="InterPro" id="IPR009057">
    <property type="entry name" value="Homeodomain-like_sf"/>
</dbReference>
<proteinExistence type="predicted"/>
<dbReference type="InterPro" id="IPR020449">
    <property type="entry name" value="Tscrpt_reg_AraC-type_HTH"/>
</dbReference>
<name>A0A3A1UT94_9BACL</name>
<evidence type="ECO:0000256" key="4">
    <source>
        <dbReference type="PROSITE-ProRule" id="PRU00169"/>
    </source>
</evidence>
<organism evidence="8 9">
    <name type="scientific">Paenibacillus nanensis</name>
    <dbReference type="NCBI Taxonomy" id="393251"/>
    <lineage>
        <taxon>Bacteria</taxon>
        <taxon>Bacillati</taxon>
        <taxon>Bacillota</taxon>
        <taxon>Bacilli</taxon>
        <taxon>Bacillales</taxon>
        <taxon>Paenibacillaceae</taxon>
        <taxon>Paenibacillus</taxon>
    </lineage>
</organism>
<dbReference type="AlphaFoldDB" id="A0A3A1UT94"/>
<accession>A0A3A1UT94</accession>
<dbReference type="EMBL" id="QXQA01000021">
    <property type="protein sequence ID" value="RIX48588.1"/>
    <property type="molecule type" value="Genomic_DNA"/>
</dbReference>
<dbReference type="SUPFAM" id="SSF46689">
    <property type="entry name" value="Homeodomain-like"/>
    <property type="match status" value="2"/>
</dbReference>
<evidence type="ECO:0000313" key="9">
    <source>
        <dbReference type="Proteomes" id="UP000266482"/>
    </source>
</evidence>
<protein>
    <submittedName>
        <fullName evidence="8">DNA-binding response regulator</fullName>
    </submittedName>
</protein>
<dbReference type="SMART" id="SM00342">
    <property type="entry name" value="HTH_ARAC"/>
    <property type="match status" value="1"/>
</dbReference>
<evidence type="ECO:0000256" key="1">
    <source>
        <dbReference type="ARBA" id="ARBA00023015"/>
    </source>
</evidence>